<dbReference type="Proteomes" id="UP000678489">
    <property type="component" value="Segment"/>
</dbReference>
<accession>A0A8E7FN30</accession>
<name>A0A8E7FN30_9CAUD</name>
<proteinExistence type="predicted"/>
<dbReference type="EMBL" id="MW689258">
    <property type="protein sequence ID" value="QVW27758.1"/>
    <property type="molecule type" value="Genomic_DNA"/>
</dbReference>
<organism evidence="1 2">
    <name type="scientific">Hafnia phage Pocis76</name>
    <dbReference type="NCBI Taxonomy" id="2831174"/>
    <lineage>
        <taxon>Viruses</taxon>
        <taxon>Duplodnaviria</taxon>
        <taxon>Heunggongvirae</taxon>
        <taxon>Uroviricota</taxon>
        <taxon>Caudoviricetes</taxon>
        <taxon>Drexlerviridae</taxon>
        <taxon>Tempevirinae</taxon>
        <taxon>Pocisvirus</taxon>
        <taxon>Pocisvirus pocis76</taxon>
    </lineage>
</organism>
<evidence type="ECO:0000313" key="1">
    <source>
        <dbReference type="EMBL" id="QVW27758.1"/>
    </source>
</evidence>
<evidence type="ECO:0000313" key="2">
    <source>
        <dbReference type="Proteomes" id="UP000678489"/>
    </source>
</evidence>
<sequence length="59" mass="6697">MKIYSKRAFENAQHMAREAVKGGSEQGYNFDWECAMISLKTAYGFTSLEFAAAFYGDEE</sequence>
<protein>
    <submittedName>
        <fullName evidence="1">Uncharacterized protein</fullName>
    </submittedName>
</protein>
<keyword evidence="2" id="KW-1185">Reference proteome</keyword>
<reference evidence="1" key="1">
    <citation type="submission" date="2021-03" db="EMBL/GenBank/DDBJ databases">
        <title>Complete genome sequence of Hafnia phage Pocis76.</title>
        <authorList>
            <person name="Dislers A."/>
            <person name="Zrelovs N."/>
            <person name="Kazaks A."/>
        </authorList>
    </citation>
    <scope>NUCLEOTIDE SEQUENCE</scope>
</reference>